<feature type="transmembrane region" description="Helical" evidence="2">
    <location>
        <begin position="338"/>
        <end position="354"/>
    </location>
</feature>
<accession>A0ABD1MAE5</accession>
<feature type="transmembrane region" description="Helical" evidence="2">
    <location>
        <begin position="301"/>
        <end position="318"/>
    </location>
</feature>
<keyword evidence="2" id="KW-0472">Membrane</keyword>
<proteinExistence type="predicted"/>
<keyword evidence="3" id="KW-0732">Signal</keyword>
<feature type="compositionally biased region" description="Low complexity" evidence="1">
    <location>
        <begin position="86"/>
        <end position="100"/>
    </location>
</feature>
<keyword evidence="2" id="KW-0812">Transmembrane</keyword>
<feature type="chain" id="PRO_5044754159" evidence="3">
    <location>
        <begin position="30"/>
        <end position="372"/>
    </location>
</feature>
<sequence>MASLLYYLGRRKMLLLSLLLFLFVSVCSSDCSEQRPQPQPRRRMFKFMEEEAEKEQVYQQPLKKKNQTKLIKPTKAVKFNKKTKNKSNSTSTKTITSSSSLDPAKAKKSKATKSTAATKEEESDRISKKKKPREEELEEEEEEEDFVSELKDLPMKFQQSLIPDLERISTNIAKANKEITKGFKPYVGNKYAASMATLLSCALVLIPLVLVSLLFNKIKAYFSLQKLLIFIQAYLAIYFAILSLSSFVTGLEPLGFFYSTSRSTYLCLQLLQTLAYALYLLLLIMYLVLLFSTDAALASRFLGLAQTFVGLSVGLHYYMTVFHRLVLKQPPKTSWKIHAVYATCFFLICLLAGAERRKKTYLEEGGQEGKKN</sequence>
<evidence type="ECO:0000256" key="3">
    <source>
        <dbReference type="SAM" id="SignalP"/>
    </source>
</evidence>
<dbReference type="EMBL" id="JBGMDY010000005">
    <property type="protein sequence ID" value="KAL2332769.1"/>
    <property type="molecule type" value="Genomic_DNA"/>
</dbReference>
<evidence type="ECO:0000256" key="2">
    <source>
        <dbReference type="SAM" id="Phobius"/>
    </source>
</evidence>
<keyword evidence="2" id="KW-1133">Transmembrane helix</keyword>
<keyword evidence="5" id="KW-1185">Reference proteome</keyword>
<dbReference type="PANTHER" id="PTHR35310">
    <property type="entry name" value="CELL WALL INTEGRITY/STRESS RESPONSE COMPONENT-LIKE PROTEIN"/>
    <property type="match status" value="1"/>
</dbReference>
<gene>
    <name evidence="4" type="ORF">Fmac_013982</name>
</gene>
<feature type="signal peptide" evidence="3">
    <location>
        <begin position="1"/>
        <end position="29"/>
    </location>
</feature>
<protein>
    <submittedName>
        <fullName evidence="4">Uncharacterized protein</fullName>
    </submittedName>
</protein>
<evidence type="ECO:0000313" key="4">
    <source>
        <dbReference type="EMBL" id="KAL2332769.1"/>
    </source>
</evidence>
<feature type="compositionally biased region" description="Acidic residues" evidence="1">
    <location>
        <begin position="135"/>
        <end position="145"/>
    </location>
</feature>
<comment type="caution">
    <text evidence="4">The sequence shown here is derived from an EMBL/GenBank/DDBJ whole genome shotgun (WGS) entry which is preliminary data.</text>
</comment>
<feature type="transmembrane region" description="Helical" evidence="2">
    <location>
        <begin position="191"/>
        <end position="215"/>
    </location>
</feature>
<evidence type="ECO:0000313" key="5">
    <source>
        <dbReference type="Proteomes" id="UP001603857"/>
    </source>
</evidence>
<reference evidence="4 5" key="1">
    <citation type="submission" date="2024-08" db="EMBL/GenBank/DDBJ databases">
        <title>Insights into the chromosomal genome structure of Flemingia macrophylla.</title>
        <authorList>
            <person name="Ding Y."/>
            <person name="Zhao Y."/>
            <person name="Bi W."/>
            <person name="Wu M."/>
            <person name="Zhao G."/>
            <person name="Gong Y."/>
            <person name="Li W."/>
            <person name="Zhang P."/>
        </authorList>
    </citation>
    <scope>NUCLEOTIDE SEQUENCE [LARGE SCALE GENOMIC DNA]</scope>
    <source>
        <strain evidence="4">DYQJB</strain>
        <tissue evidence="4">Leaf</tissue>
    </source>
</reference>
<name>A0ABD1MAE5_9FABA</name>
<feature type="transmembrane region" description="Helical" evidence="2">
    <location>
        <begin position="268"/>
        <end position="289"/>
    </location>
</feature>
<organism evidence="4 5">
    <name type="scientific">Flemingia macrophylla</name>
    <dbReference type="NCBI Taxonomy" id="520843"/>
    <lineage>
        <taxon>Eukaryota</taxon>
        <taxon>Viridiplantae</taxon>
        <taxon>Streptophyta</taxon>
        <taxon>Embryophyta</taxon>
        <taxon>Tracheophyta</taxon>
        <taxon>Spermatophyta</taxon>
        <taxon>Magnoliopsida</taxon>
        <taxon>eudicotyledons</taxon>
        <taxon>Gunneridae</taxon>
        <taxon>Pentapetalae</taxon>
        <taxon>rosids</taxon>
        <taxon>fabids</taxon>
        <taxon>Fabales</taxon>
        <taxon>Fabaceae</taxon>
        <taxon>Papilionoideae</taxon>
        <taxon>50 kb inversion clade</taxon>
        <taxon>NPAAA clade</taxon>
        <taxon>indigoferoid/millettioid clade</taxon>
        <taxon>Phaseoleae</taxon>
        <taxon>Flemingia</taxon>
    </lineage>
</organism>
<feature type="region of interest" description="Disordered" evidence="1">
    <location>
        <begin position="79"/>
        <end position="145"/>
    </location>
</feature>
<evidence type="ECO:0000256" key="1">
    <source>
        <dbReference type="SAM" id="MobiDB-lite"/>
    </source>
</evidence>
<feature type="transmembrane region" description="Helical" evidence="2">
    <location>
        <begin position="227"/>
        <end position="248"/>
    </location>
</feature>
<dbReference type="Proteomes" id="UP001603857">
    <property type="component" value="Unassembled WGS sequence"/>
</dbReference>
<dbReference type="PANTHER" id="PTHR35310:SF5">
    <property type="entry name" value="PROTEIN, PUTATIVE-RELATED"/>
    <property type="match status" value="1"/>
</dbReference>
<dbReference type="AlphaFoldDB" id="A0ABD1MAE5"/>